<dbReference type="InterPro" id="IPR012675">
    <property type="entry name" value="Beta-grasp_dom_sf"/>
</dbReference>
<evidence type="ECO:0000259" key="7">
    <source>
        <dbReference type="PROSITE" id="PS51831"/>
    </source>
</evidence>
<dbReference type="SUPFAM" id="SSF55021">
    <property type="entry name" value="ACT-like"/>
    <property type="match status" value="1"/>
</dbReference>
<dbReference type="CDD" id="cd00077">
    <property type="entry name" value="HDc"/>
    <property type="match status" value="1"/>
</dbReference>
<comment type="similarity">
    <text evidence="5">Belongs to the relA/spoT family.</text>
</comment>
<feature type="domain" description="HD" evidence="7">
    <location>
        <begin position="52"/>
        <end position="151"/>
    </location>
</feature>
<accession>A0ABN0D2M5</accession>
<dbReference type="PROSITE" id="PS51671">
    <property type="entry name" value="ACT"/>
    <property type="match status" value="1"/>
</dbReference>
<comment type="catalytic activity">
    <reaction evidence="3">
        <text>GTP + ATP = guanosine 3'-diphosphate 5'-triphosphate + AMP</text>
        <dbReference type="Rhea" id="RHEA:22088"/>
        <dbReference type="ChEBI" id="CHEBI:30616"/>
        <dbReference type="ChEBI" id="CHEBI:37565"/>
        <dbReference type="ChEBI" id="CHEBI:142410"/>
        <dbReference type="ChEBI" id="CHEBI:456215"/>
        <dbReference type="EC" id="2.7.6.5"/>
    </reaction>
</comment>
<keyword evidence="9" id="KW-0808">Transferase</keyword>
<dbReference type="GO" id="GO:0008728">
    <property type="term" value="F:GTP diphosphokinase activity"/>
    <property type="evidence" value="ECO:0007669"/>
    <property type="project" value="UniProtKB-EC"/>
</dbReference>
<keyword evidence="4" id="KW-0694">RNA-binding</keyword>
<dbReference type="PROSITE" id="PS51880">
    <property type="entry name" value="TGS"/>
    <property type="match status" value="1"/>
</dbReference>
<evidence type="ECO:0000256" key="5">
    <source>
        <dbReference type="RuleBase" id="RU003847"/>
    </source>
</evidence>
<dbReference type="PANTHER" id="PTHR21262:SF31">
    <property type="entry name" value="GTP PYROPHOSPHOKINASE"/>
    <property type="match status" value="1"/>
</dbReference>
<dbReference type="PANTHER" id="PTHR21262">
    <property type="entry name" value="GUANOSINE-3',5'-BIS DIPHOSPHATE 3'-PYROPHOSPHOHYDROLASE"/>
    <property type="match status" value="1"/>
</dbReference>
<dbReference type="SMART" id="SM00954">
    <property type="entry name" value="RelA_SpoT"/>
    <property type="match status" value="1"/>
</dbReference>
<reference evidence="9 10" key="1">
    <citation type="submission" date="2011-04" db="EMBL/GenBank/DDBJ databases">
        <authorList>
            <person name="Harkins D.M."/>
            <person name="Madupu R."/>
            <person name="Durkin A.S."/>
            <person name="Torralba M."/>
            <person name="Methe B."/>
            <person name="Sutton G.G."/>
            <person name="Nelson K.E."/>
        </authorList>
    </citation>
    <scope>NUCLEOTIDE SEQUENCE [LARGE SCALE GENOMIC DNA]</scope>
    <source>
        <strain evidence="9 10">UPII 199-6</strain>
    </source>
</reference>
<dbReference type="Gene3D" id="3.10.20.30">
    <property type="match status" value="1"/>
</dbReference>
<evidence type="ECO:0000256" key="2">
    <source>
        <dbReference type="ARBA" id="ARBA00013251"/>
    </source>
</evidence>
<keyword evidence="10" id="KW-1185">Reference proteome</keyword>
<sequence length="733" mass="83757">MEGQQEIEEKFQQLVATIHSYQPDAPDSDLQKAFLLAADAHKDQRRVSGEWYIVHPLAVAQILADMKIDATTITASLLHDVVEDTAYMLDDIEKLFGKEVAFLVDGVTKLNRLDYRTKEDQQINSMRKMFLAMAKDVRVVVIKLADRLHNMRTLRFMRSDKQKRISQETLEIFAPLAHRLGIFNIKWELEDLSFRYLEPDKYYDLVDQMKQKRHVREEIVNEAIEVLRKALTASHIQFEINGRPKHFYSIYKKMKKDNRDLSQVYDLYAIRIIVDTVQDCYGVLGIVHSLWKPLPYRFKDYIAMPKPNNYQSLHTTVIGTRGQPVEIQIRTWEMHRVAEYGVAAHWRYKEGRANAGANEFDEKMGWLRNLLEWQDTTNPREFMNALKLDAFSDEVFVFTPRGDVIDLPQGSIPIDFAYRIHTDVGHRCVGAKINGKIVPLDYPLKNGDIVEIITSKVGKPSMDWLKIVGSSESRTKIRNWFKRENREENLEKGLEALEKECKRLGYEWKEVHTDGRLARVARQLNAGTEDDLVAAVGYGGFAVNTILIKLIKMHKKEVTGKDKPEPAVPMAPVKSHKTEKQYGSGILVKGEAGLLIRLAKCCSPVPGDPIIGFITKGRGVSVHRADCPNIGQAKGNVERLIDVDWEYTGQEMFEVNMEIIAYDRTGIMAEIMAVLAEMKISVLSMNAKVSDTKTATIHMGIHIKDLAQFEFVATKIRRLKDVYSVARYTGGGI</sequence>
<dbReference type="SMART" id="SM00471">
    <property type="entry name" value="HDc"/>
    <property type="match status" value="1"/>
</dbReference>
<dbReference type="Pfam" id="PF04607">
    <property type="entry name" value="RelA_SpoT"/>
    <property type="match status" value="1"/>
</dbReference>
<dbReference type="NCBIfam" id="TIGR00691">
    <property type="entry name" value="spoT_relA"/>
    <property type="match status" value="1"/>
</dbReference>
<dbReference type="Gene3D" id="3.30.460.10">
    <property type="entry name" value="Beta Polymerase, domain 2"/>
    <property type="match status" value="1"/>
</dbReference>
<protein>
    <recommendedName>
        <fullName evidence="2">GTP diphosphokinase</fullName>
        <ecNumber evidence="2">2.7.6.5</ecNumber>
    </recommendedName>
</protein>
<organism evidence="9 10">
    <name type="scientific">Megasphaera lornae</name>
    <dbReference type="NCBI Taxonomy" id="1000568"/>
    <lineage>
        <taxon>Bacteria</taxon>
        <taxon>Bacillati</taxon>
        <taxon>Bacillota</taxon>
        <taxon>Negativicutes</taxon>
        <taxon>Veillonellales</taxon>
        <taxon>Veillonellaceae</taxon>
        <taxon>Megasphaera</taxon>
    </lineage>
</organism>
<name>A0ABN0D2M5_9FIRM</name>
<dbReference type="InterPro" id="IPR012676">
    <property type="entry name" value="TGS-like"/>
</dbReference>
<evidence type="ECO:0000259" key="6">
    <source>
        <dbReference type="PROSITE" id="PS51671"/>
    </source>
</evidence>
<dbReference type="EMBL" id="AFIJ01000007">
    <property type="protein sequence ID" value="EGL42052.1"/>
    <property type="molecule type" value="Genomic_DNA"/>
</dbReference>
<dbReference type="InterPro" id="IPR043519">
    <property type="entry name" value="NT_sf"/>
</dbReference>
<dbReference type="InterPro" id="IPR002912">
    <property type="entry name" value="ACT_dom"/>
</dbReference>
<gene>
    <name evidence="9" type="primary">relA</name>
    <name evidence="9" type="ORF">HMPREF1039_0242</name>
</gene>
<dbReference type="CDD" id="cd04876">
    <property type="entry name" value="ACT_RelA-SpoT"/>
    <property type="match status" value="1"/>
</dbReference>
<dbReference type="Pfam" id="PF19296">
    <property type="entry name" value="RelA_AH_RIS"/>
    <property type="match status" value="1"/>
</dbReference>
<evidence type="ECO:0000313" key="9">
    <source>
        <dbReference type="EMBL" id="EGL42052.1"/>
    </source>
</evidence>
<evidence type="ECO:0000259" key="8">
    <source>
        <dbReference type="PROSITE" id="PS51880"/>
    </source>
</evidence>
<dbReference type="CDD" id="cd01668">
    <property type="entry name" value="TGS_RSH"/>
    <property type="match status" value="1"/>
</dbReference>
<dbReference type="PROSITE" id="PS51831">
    <property type="entry name" value="HD"/>
    <property type="match status" value="1"/>
</dbReference>
<dbReference type="InterPro" id="IPR004095">
    <property type="entry name" value="TGS"/>
</dbReference>
<dbReference type="Pfam" id="PF13328">
    <property type="entry name" value="HD_4"/>
    <property type="match status" value="1"/>
</dbReference>
<dbReference type="Gene3D" id="3.30.70.260">
    <property type="match status" value="1"/>
</dbReference>
<dbReference type="SUPFAM" id="SSF81301">
    <property type="entry name" value="Nucleotidyltransferase"/>
    <property type="match status" value="1"/>
</dbReference>
<dbReference type="InterPro" id="IPR033655">
    <property type="entry name" value="TGS_RelA/SpoT"/>
</dbReference>
<dbReference type="InterPro" id="IPR045865">
    <property type="entry name" value="ACT-like_dom_sf"/>
</dbReference>
<dbReference type="Pfam" id="PF02824">
    <property type="entry name" value="TGS"/>
    <property type="match status" value="1"/>
</dbReference>
<dbReference type="InterPro" id="IPR007685">
    <property type="entry name" value="RelA_SpoT"/>
</dbReference>
<comment type="function">
    <text evidence="5">In eubacteria ppGpp (guanosine 3'-diphosphate 5'-diphosphate) is a mediator of the stringent response that coordinates a variety of cellular activities in response to changes in nutritional abundance.</text>
</comment>
<comment type="pathway">
    <text evidence="1">Purine metabolism; ppGpp biosynthesis; ppGpp from GTP: step 1/2.</text>
</comment>
<dbReference type="Pfam" id="PF13291">
    <property type="entry name" value="ACT_4"/>
    <property type="match status" value="1"/>
</dbReference>
<dbReference type="SUPFAM" id="SSF109604">
    <property type="entry name" value="HD-domain/PDEase-like"/>
    <property type="match status" value="1"/>
</dbReference>
<dbReference type="EC" id="2.7.6.5" evidence="2"/>
<evidence type="ECO:0000313" key="10">
    <source>
        <dbReference type="Proteomes" id="UP000004018"/>
    </source>
</evidence>
<dbReference type="PROSITE" id="PS50889">
    <property type="entry name" value="S4"/>
    <property type="match status" value="1"/>
</dbReference>
<dbReference type="InterPro" id="IPR003607">
    <property type="entry name" value="HD/PDEase_dom"/>
</dbReference>
<evidence type="ECO:0000256" key="4">
    <source>
        <dbReference type="PROSITE-ProRule" id="PRU00182"/>
    </source>
</evidence>
<comment type="caution">
    <text evidence="9">The sequence shown here is derived from an EMBL/GenBank/DDBJ whole genome shotgun (WGS) entry which is preliminary data.</text>
</comment>
<dbReference type="Gene3D" id="1.10.3210.10">
    <property type="entry name" value="Hypothetical protein af1432"/>
    <property type="match status" value="1"/>
</dbReference>
<dbReference type="Proteomes" id="UP000004018">
    <property type="component" value="Unassembled WGS sequence"/>
</dbReference>
<evidence type="ECO:0000256" key="3">
    <source>
        <dbReference type="ARBA" id="ARBA00048244"/>
    </source>
</evidence>
<dbReference type="CDD" id="cd05399">
    <property type="entry name" value="NT_Rel-Spo_like"/>
    <property type="match status" value="1"/>
</dbReference>
<dbReference type="InterPro" id="IPR045600">
    <property type="entry name" value="RelA/SpoT_AH_RIS"/>
</dbReference>
<feature type="domain" description="TGS" evidence="8">
    <location>
        <begin position="393"/>
        <end position="454"/>
    </location>
</feature>
<proteinExistence type="inferred from homology"/>
<dbReference type="InterPro" id="IPR006674">
    <property type="entry name" value="HD_domain"/>
</dbReference>
<dbReference type="RefSeq" id="WP_007390513.1">
    <property type="nucleotide sequence ID" value="NZ_AFIJ01000007.1"/>
</dbReference>
<dbReference type="SUPFAM" id="SSF81271">
    <property type="entry name" value="TGS-like"/>
    <property type="match status" value="1"/>
</dbReference>
<feature type="domain" description="ACT" evidence="6">
    <location>
        <begin position="656"/>
        <end position="730"/>
    </location>
</feature>
<evidence type="ECO:0000256" key="1">
    <source>
        <dbReference type="ARBA" id="ARBA00004976"/>
    </source>
</evidence>
<dbReference type="InterPro" id="IPR004811">
    <property type="entry name" value="RelA/Spo_fam"/>
</dbReference>